<feature type="domain" description="Abortive phage infection protein C-terminal" evidence="1">
    <location>
        <begin position="247"/>
        <end position="536"/>
    </location>
</feature>
<comment type="caution">
    <text evidence="2">The sequence shown here is derived from an EMBL/GenBank/DDBJ whole genome shotgun (WGS) entry which is preliminary data.</text>
</comment>
<dbReference type="RefSeq" id="WP_284131198.1">
    <property type="nucleotide sequence ID" value="NZ_JASKYM010000001.1"/>
</dbReference>
<dbReference type="EMBL" id="JASKYM010000001">
    <property type="protein sequence ID" value="MDK2562216.1"/>
    <property type="molecule type" value="Genomic_DNA"/>
</dbReference>
<proteinExistence type="predicted"/>
<dbReference type="InterPro" id="IPR018891">
    <property type="entry name" value="AIPR_C"/>
</dbReference>
<dbReference type="Proteomes" id="UP001301012">
    <property type="component" value="Unassembled WGS sequence"/>
</dbReference>
<keyword evidence="3" id="KW-1185">Reference proteome</keyword>
<evidence type="ECO:0000313" key="2">
    <source>
        <dbReference type="EMBL" id="MDK2562216.1"/>
    </source>
</evidence>
<name>A0ABT7E5L4_9FIRM</name>
<evidence type="ECO:0000259" key="1">
    <source>
        <dbReference type="Pfam" id="PF10592"/>
    </source>
</evidence>
<protein>
    <submittedName>
        <fullName evidence="2">AIPR family protein</fullName>
    </submittedName>
</protein>
<organism evidence="2 3">
    <name type="scientific">Romboutsia sedimentorum</name>
    <dbReference type="NCBI Taxonomy" id="1368474"/>
    <lineage>
        <taxon>Bacteria</taxon>
        <taxon>Bacillati</taxon>
        <taxon>Bacillota</taxon>
        <taxon>Clostridia</taxon>
        <taxon>Peptostreptococcales</taxon>
        <taxon>Peptostreptococcaceae</taxon>
        <taxon>Romboutsia</taxon>
    </lineage>
</organism>
<sequence>MKYDLLTEILDSIRKESPNYKPGEDNEDALSQARCKAYIHLLLKVKFKINDFTEREKFITDKSQDGGLDAYYIDKNNKIIYLIQSKFRTTESNFEKKDIELDELVKMEYDKIMGGEHLDSRGTKYNSKIINFQKELKSISGISRYKYKILVLANLKKYNGYQIDKVIGKYTYEIFDYKKTYEELIYPMCTSSYHKNINIDIDLHQENISILNEKFEVEVGKCEVNIVFLPVYKIAEIMSKYKNSVLKYNPRNYISISKSTVNNKIYTSVIKDTSQEFAILNNGITIICDDFNSTEQTGKQNRSQISIDNPQFINGAQTSYTLSKVYNSKDKERLRDKKVMVRFIKVDLREGIDREKDQYKKFIQKISDATNTQNKVNESDKKSNRPDQEKFQAYIYREFGYLYERKVGEFDPLLSNENINTKNIKDLIIERSDLIRSRIAYKGKARFAMNTKGDKLFTEKNLDEVFSKEEDYKDIFLSYLVYKKILEKEKECKEVKEKELNYRYGVTYGKFVMLNAISIIRLKFFKDRDCNGYKDICTLAEELLGYVLKEWKKFEEYAKSVNKDLDINDRVKMYSYYKTVKSEGNVKDFFESIV</sequence>
<evidence type="ECO:0000313" key="3">
    <source>
        <dbReference type="Proteomes" id="UP001301012"/>
    </source>
</evidence>
<reference evidence="2 3" key="1">
    <citation type="submission" date="2023-05" db="EMBL/GenBank/DDBJ databases">
        <title>Rombocin, a short stable natural nisin variant, displays selective antimicrobial activity against Listeria monocytogenes and employs dual mode of action to kill target bacterial strains.</title>
        <authorList>
            <person name="Wambui J."/>
            <person name="Stephan R."/>
            <person name="Kuipers O.P."/>
        </authorList>
    </citation>
    <scope>NUCLEOTIDE SEQUENCE [LARGE SCALE GENOMIC DNA]</scope>
    <source>
        <strain evidence="2 3">RC002</strain>
    </source>
</reference>
<dbReference type="Pfam" id="PF10592">
    <property type="entry name" value="AIPR"/>
    <property type="match status" value="1"/>
</dbReference>
<accession>A0ABT7E5L4</accession>
<gene>
    <name evidence="2" type="ORF">QOZ84_01540</name>
</gene>